<organism evidence="1 2">
    <name type="scientific">Octopus sinensis</name>
    <name type="common">East Asian common octopus</name>
    <dbReference type="NCBI Taxonomy" id="2607531"/>
    <lineage>
        <taxon>Eukaryota</taxon>
        <taxon>Metazoa</taxon>
        <taxon>Spiralia</taxon>
        <taxon>Lophotrochozoa</taxon>
        <taxon>Mollusca</taxon>
        <taxon>Cephalopoda</taxon>
        <taxon>Coleoidea</taxon>
        <taxon>Octopodiformes</taxon>
        <taxon>Octopoda</taxon>
        <taxon>Incirrata</taxon>
        <taxon>Octopodidae</taxon>
        <taxon>Octopus</taxon>
    </lineage>
</organism>
<dbReference type="AlphaFoldDB" id="A0A6P7TV04"/>
<gene>
    <name evidence="2" type="primary">LOC115226907</name>
</gene>
<protein>
    <submittedName>
        <fullName evidence="2">Uncharacterized protein LOC115226907</fullName>
    </submittedName>
</protein>
<accession>A0A6P7TV04</accession>
<sequence length="105" mass="11895">MWEERDIRTSELVEKIHSFLGGDNCDSIKTVSVQFGIGVATVHRIIHEDLNMSKIHAKFVPMVLSNGNSLLDIKTVSHPCCIPNLAPCDFWLFPQTEGELQRQLF</sequence>
<name>A0A6P7TV04_9MOLL</name>
<proteinExistence type="predicted"/>
<dbReference type="KEGG" id="osn:115226907"/>
<evidence type="ECO:0000313" key="2">
    <source>
        <dbReference type="RefSeq" id="XP_029653750.1"/>
    </source>
</evidence>
<reference evidence="2" key="1">
    <citation type="submission" date="2025-08" db="UniProtKB">
        <authorList>
            <consortium name="RefSeq"/>
        </authorList>
    </citation>
    <scope>IDENTIFICATION</scope>
</reference>
<dbReference type="Proteomes" id="UP000515154">
    <property type="component" value="Linkage group LG2"/>
</dbReference>
<dbReference type="RefSeq" id="XP_029653750.1">
    <property type="nucleotide sequence ID" value="XM_029797890.1"/>
</dbReference>
<keyword evidence="1" id="KW-1185">Reference proteome</keyword>
<evidence type="ECO:0000313" key="1">
    <source>
        <dbReference type="Proteomes" id="UP000515154"/>
    </source>
</evidence>